<reference evidence="7 8" key="1">
    <citation type="submission" date="2013-11" db="EMBL/GenBank/DDBJ databases">
        <title>Genome sequencing of Stegodyphus mimosarum.</title>
        <authorList>
            <person name="Bechsgaard J."/>
        </authorList>
    </citation>
    <scope>NUCLEOTIDE SEQUENCE [LARGE SCALE GENOMIC DNA]</scope>
</reference>
<evidence type="ECO:0000313" key="8">
    <source>
        <dbReference type="Proteomes" id="UP000054359"/>
    </source>
</evidence>
<evidence type="ECO:0000256" key="6">
    <source>
        <dbReference type="RuleBase" id="RU910716"/>
    </source>
</evidence>
<organism evidence="7 8">
    <name type="scientific">Stegodyphus mimosarum</name>
    <name type="common">African social velvet spider</name>
    <dbReference type="NCBI Taxonomy" id="407821"/>
    <lineage>
        <taxon>Eukaryota</taxon>
        <taxon>Metazoa</taxon>
        <taxon>Ecdysozoa</taxon>
        <taxon>Arthropoda</taxon>
        <taxon>Chelicerata</taxon>
        <taxon>Arachnida</taxon>
        <taxon>Araneae</taxon>
        <taxon>Araneomorphae</taxon>
        <taxon>Entelegynae</taxon>
        <taxon>Eresoidea</taxon>
        <taxon>Eresidae</taxon>
        <taxon>Stegodyphus</taxon>
    </lineage>
</organism>
<dbReference type="AlphaFoldDB" id="A0A087T602"/>
<comment type="subcellular location">
    <subcellularLocation>
        <location evidence="1 6">Membrane</location>
        <topology evidence="1 6">Multi-pass membrane protein</topology>
    </subcellularLocation>
</comment>
<dbReference type="OrthoDB" id="6136301at2759"/>
<feature type="transmembrane region" description="Helical" evidence="6">
    <location>
        <begin position="165"/>
        <end position="188"/>
    </location>
</feature>
<feature type="non-terminal residue" evidence="7">
    <location>
        <position position="202"/>
    </location>
</feature>
<dbReference type="Pfam" id="PF09815">
    <property type="entry name" value="XK-related"/>
    <property type="match status" value="1"/>
</dbReference>
<keyword evidence="4 6" id="KW-1133">Transmembrane helix</keyword>
<comment type="caution">
    <text evidence="6">Lacks conserved residue(s) required for the propagation of feature annotation.</text>
</comment>
<evidence type="ECO:0000256" key="2">
    <source>
        <dbReference type="ARBA" id="ARBA00008789"/>
    </source>
</evidence>
<evidence type="ECO:0000313" key="7">
    <source>
        <dbReference type="EMBL" id="KFM60541.1"/>
    </source>
</evidence>
<accession>A0A087T602</accession>
<keyword evidence="5 6" id="KW-0472">Membrane</keyword>
<evidence type="ECO:0000256" key="4">
    <source>
        <dbReference type="ARBA" id="ARBA00022989"/>
    </source>
</evidence>
<keyword evidence="3 6" id="KW-0812">Transmembrane</keyword>
<gene>
    <name evidence="7" type="ORF">X975_21391</name>
</gene>
<evidence type="ECO:0000256" key="5">
    <source>
        <dbReference type="ARBA" id="ARBA00023136"/>
    </source>
</evidence>
<comment type="similarity">
    <text evidence="2 6">Belongs to the XK family.</text>
</comment>
<dbReference type="Proteomes" id="UP000054359">
    <property type="component" value="Unassembled WGS sequence"/>
</dbReference>
<evidence type="ECO:0000256" key="1">
    <source>
        <dbReference type="ARBA" id="ARBA00004141"/>
    </source>
</evidence>
<name>A0A087T602_STEMI</name>
<dbReference type="EMBL" id="KK113591">
    <property type="protein sequence ID" value="KFM60541.1"/>
    <property type="molecule type" value="Genomic_DNA"/>
</dbReference>
<evidence type="ECO:0000256" key="3">
    <source>
        <dbReference type="ARBA" id="ARBA00022692"/>
    </source>
</evidence>
<sequence length="202" mass="22708">MDSVKQNGSSLQKDCRDFNEKDQEEITGRIKVLVHQDALDIPEEVPKKDVSHIERPHLFSDIKLVTKICPSETIEPDDIITPLSEESSPTATGQHWEDKPSVEINDADSDSCFGKLFPCCGNLVDPNSITCGRFLGLVISFLFYVCNIASDIVVCYYLFLHGNMLWFALAAAFTIIPTVILNSISYHLSINKMLVKRSIWNQ</sequence>
<proteinExistence type="inferred from homology"/>
<keyword evidence="8" id="KW-1185">Reference proteome</keyword>
<dbReference type="GO" id="GO:0005886">
    <property type="term" value="C:plasma membrane"/>
    <property type="evidence" value="ECO:0007669"/>
    <property type="project" value="UniProtKB-ARBA"/>
</dbReference>
<dbReference type="InterPro" id="IPR018629">
    <property type="entry name" value="XK-rel"/>
</dbReference>
<protein>
    <recommendedName>
        <fullName evidence="6">XK-related protein</fullName>
    </recommendedName>
</protein>
<feature type="transmembrane region" description="Helical" evidence="6">
    <location>
        <begin position="134"/>
        <end position="159"/>
    </location>
</feature>